<accession>A0A081NE28</accession>
<dbReference type="eggNOG" id="COG2128">
    <property type="taxonomic scope" value="Bacteria"/>
</dbReference>
<dbReference type="EMBL" id="JOKH01000004">
    <property type="protein sequence ID" value="KEQ16701.1"/>
    <property type="molecule type" value="Genomic_DNA"/>
</dbReference>
<keyword evidence="2" id="KW-1185">Reference proteome</keyword>
<dbReference type="SUPFAM" id="SSF69118">
    <property type="entry name" value="AhpD-like"/>
    <property type="match status" value="1"/>
</dbReference>
<organism evidence="1 2">
    <name type="scientific">Endozoicomonas numazuensis</name>
    <dbReference type="NCBI Taxonomy" id="1137799"/>
    <lineage>
        <taxon>Bacteria</taxon>
        <taxon>Pseudomonadati</taxon>
        <taxon>Pseudomonadota</taxon>
        <taxon>Gammaproteobacteria</taxon>
        <taxon>Oceanospirillales</taxon>
        <taxon>Endozoicomonadaceae</taxon>
        <taxon>Endozoicomonas</taxon>
    </lineage>
</organism>
<dbReference type="AlphaFoldDB" id="A0A081NE28"/>
<dbReference type="RefSeq" id="WP_034838717.1">
    <property type="nucleotide sequence ID" value="NZ_JOKH01000004.1"/>
</dbReference>
<dbReference type="InterPro" id="IPR029032">
    <property type="entry name" value="AhpD-like"/>
</dbReference>
<dbReference type="Gene3D" id="1.20.1290.10">
    <property type="entry name" value="AhpD-like"/>
    <property type="match status" value="1"/>
</dbReference>
<gene>
    <name evidence="1" type="ORF">GZ78_18550</name>
</gene>
<proteinExistence type="predicted"/>
<evidence type="ECO:0000313" key="1">
    <source>
        <dbReference type="EMBL" id="KEQ16701.1"/>
    </source>
</evidence>
<evidence type="ECO:0000313" key="2">
    <source>
        <dbReference type="Proteomes" id="UP000028073"/>
    </source>
</evidence>
<reference evidence="1 2" key="1">
    <citation type="submission" date="2014-06" db="EMBL/GenBank/DDBJ databases">
        <title>Whole Genome Sequences of Three Symbiotic Endozoicomonas Bacteria.</title>
        <authorList>
            <person name="Neave M.J."/>
            <person name="Apprill A."/>
            <person name="Voolstra C.R."/>
        </authorList>
    </citation>
    <scope>NUCLEOTIDE SEQUENCE [LARGE SCALE GENOMIC DNA]</scope>
    <source>
        <strain evidence="1 2">DSM 25634</strain>
    </source>
</reference>
<protein>
    <recommendedName>
        <fullName evidence="3">Carboxymuconolactone decarboxylase-like domain-containing protein</fullName>
    </recommendedName>
</protein>
<dbReference type="OrthoDB" id="4704294at2"/>
<sequence>MKKLRIFLGALWKVLPEAGLASEYHPAVTGGAIPIPFIQSQKFLLEANIPERLPNSPELDQPERSFISYMQGYSSLPLRDRALAALRSAHLCNARHLVSDIAQCALDTGLTASDIQMASRGHLAPGWSHQQRLILRTTEELYKDQIIGSANWRALKKIYTPQQILDLVLCIASFHLCVYPN</sequence>
<evidence type="ECO:0008006" key="3">
    <source>
        <dbReference type="Google" id="ProtNLM"/>
    </source>
</evidence>
<comment type="caution">
    <text evidence="1">The sequence shown here is derived from an EMBL/GenBank/DDBJ whole genome shotgun (WGS) entry which is preliminary data.</text>
</comment>
<name>A0A081NE28_9GAMM</name>
<dbReference type="PANTHER" id="PTHR34846:SF5">
    <property type="entry name" value="CARBOXYMUCONOLACTONE DECARBOXYLASE-LIKE DOMAIN-CONTAINING PROTEIN"/>
    <property type="match status" value="1"/>
</dbReference>
<dbReference type="PANTHER" id="PTHR34846">
    <property type="entry name" value="4-CARBOXYMUCONOLACTONE DECARBOXYLASE FAMILY PROTEIN (AFU_ORTHOLOGUE AFUA_6G11590)"/>
    <property type="match status" value="1"/>
</dbReference>
<dbReference type="STRING" id="1137799.GZ78_18550"/>
<dbReference type="Proteomes" id="UP000028073">
    <property type="component" value="Unassembled WGS sequence"/>
</dbReference>